<evidence type="ECO:0000313" key="2">
    <source>
        <dbReference type="Proteomes" id="UP001652623"/>
    </source>
</evidence>
<organism evidence="2 3">
    <name type="scientific">Ziziphus jujuba</name>
    <name type="common">Chinese jujube</name>
    <name type="synonym">Ziziphus sativa</name>
    <dbReference type="NCBI Taxonomy" id="326968"/>
    <lineage>
        <taxon>Eukaryota</taxon>
        <taxon>Viridiplantae</taxon>
        <taxon>Streptophyta</taxon>
        <taxon>Embryophyta</taxon>
        <taxon>Tracheophyta</taxon>
        <taxon>Spermatophyta</taxon>
        <taxon>Magnoliopsida</taxon>
        <taxon>eudicotyledons</taxon>
        <taxon>Gunneridae</taxon>
        <taxon>Pentapetalae</taxon>
        <taxon>rosids</taxon>
        <taxon>fabids</taxon>
        <taxon>Rosales</taxon>
        <taxon>Rhamnaceae</taxon>
        <taxon>Paliureae</taxon>
        <taxon>Ziziphus</taxon>
    </lineage>
</organism>
<dbReference type="Pfam" id="PF14365">
    <property type="entry name" value="Neprosin_AP"/>
    <property type="match status" value="1"/>
</dbReference>
<sequence length="229" mass="25637">MVYRDDFLQSESGDVVDCVDIYKQPAFDHPLLKDHVLQVQKVSSHLMVNFGFQSDGYKKTGCYNLECSGFVQISKKIYLGAPINPISIYNGTQYDISVAIYKEKVSGHWWLDVQGEPMGYWPDTIFPYLKMRANYLKWGGEIIIAKPTGPPHTSTQMGSGHFAGESFGKASFIANLEYVDSSGNFLDPPNLLVFASKPKCYNVILLKKRPNFGICFYFGGPGFSPICPD</sequence>
<dbReference type="Proteomes" id="UP001652623">
    <property type="component" value="Chromosome 1"/>
</dbReference>
<gene>
    <name evidence="3" type="primary">LOC132800514</name>
</gene>
<name>A0ABM4A105_ZIZJJ</name>
<keyword evidence="2" id="KW-1185">Reference proteome</keyword>
<dbReference type="GeneID" id="132800514"/>
<protein>
    <submittedName>
        <fullName evidence="3">Protein neprosin-like</fullName>
    </submittedName>
</protein>
<dbReference type="Pfam" id="PF03080">
    <property type="entry name" value="Neprosin"/>
    <property type="match status" value="1"/>
</dbReference>
<accession>A0ABM4A105</accession>
<dbReference type="PANTHER" id="PTHR31589">
    <property type="entry name" value="PROTEIN, PUTATIVE (DUF239)-RELATED-RELATED"/>
    <property type="match status" value="1"/>
</dbReference>
<evidence type="ECO:0000259" key="1">
    <source>
        <dbReference type="PROSITE" id="PS52045"/>
    </source>
</evidence>
<dbReference type="PANTHER" id="PTHR31589:SF221">
    <property type="entry name" value="LIGASE, PUTATIVE (DUF239)-RELATED"/>
    <property type="match status" value="1"/>
</dbReference>
<dbReference type="RefSeq" id="XP_060670417.1">
    <property type="nucleotide sequence ID" value="XM_060814434.1"/>
</dbReference>
<evidence type="ECO:0000313" key="3">
    <source>
        <dbReference type="RefSeq" id="XP_060670417.1"/>
    </source>
</evidence>
<proteinExistence type="predicted"/>
<dbReference type="PROSITE" id="PS52045">
    <property type="entry name" value="NEPROSIN_PEP_CD"/>
    <property type="match status" value="1"/>
</dbReference>
<dbReference type="InterPro" id="IPR053168">
    <property type="entry name" value="Glutamic_endopeptidase"/>
</dbReference>
<reference evidence="3" key="1">
    <citation type="submission" date="2025-08" db="UniProtKB">
        <authorList>
            <consortium name="RefSeq"/>
        </authorList>
    </citation>
    <scope>IDENTIFICATION</scope>
    <source>
        <tissue evidence="3">Seedling</tissue>
    </source>
</reference>
<dbReference type="InterPro" id="IPR025521">
    <property type="entry name" value="Neprosin_propep"/>
</dbReference>
<dbReference type="InterPro" id="IPR004314">
    <property type="entry name" value="Neprosin"/>
</dbReference>
<feature type="domain" description="Neprosin PEP catalytic" evidence="1">
    <location>
        <begin position="1"/>
        <end position="228"/>
    </location>
</feature>